<keyword evidence="14" id="KW-1185">Reference proteome</keyword>
<dbReference type="SUPFAM" id="SSF55424">
    <property type="entry name" value="FAD/NAD-linked reductases, dimerisation (C-terminal) domain"/>
    <property type="match status" value="1"/>
</dbReference>
<dbReference type="EMBL" id="BDQF01000006">
    <property type="protein sequence ID" value="GAW79748.1"/>
    <property type="molecule type" value="Genomic_DNA"/>
</dbReference>
<keyword evidence="5 9" id="KW-0560">Oxidoreductase</keyword>
<dbReference type="SUPFAM" id="SSF51905">
    <property type="entry name" value="FAD/NAD(P)-binding domain"/>
    <property type="match status" value="2"/>
</dbReference>
<evidence type="ECO:0000256" key="6">
    <source>
        <dbReference type="ARBA" id="ARBA00023027"/>
    </source>
</evidence>
<dbReference type="InterPro" id="IPR050151">
    <property type="entry name" value="Class-I_Pyr_Nuc-Dis_Oxidored"/>
</dbReference>
<sequence length="687" mass="77262">MSPHTSVKQKSFCTCAGIFVWLSYFLILVNRNRGVKHHSHGRKEVIRLVGISNNNETFHDLHPRWMMITYSPFGNRKNNLFIKSKNTPRSVSPSEVRINRKIFQVRENAQGETMMTLERRPYDVGILGCGVGGHAAAINAMESGLKVLLFTGEENDIGGTCVNVGCIPSKSLLYATNKYRELKNMAKLYNYGIYSNLFSQKGKKNNSPSESNQLVADSVQIDIGKLKEYTQSVINKLRGGIMHGLKTFKFSKNSEHVQVIHENGYIIDKNTIKAEKSRNEYKVRNIIIATGSVPNVSHNVEIDQKSVFTSDQAVKLEGLQNYMGIIGMGIIGLEFSDIYTALGSEIISFEHSAQFLPMLDNDVATYFDKVFIKTKPMQMHLNARIQYVKSSRPNKPVVIGYTEGDTKKVADNGANTGVDYSPENSVKGIPIKETYVDSCLIATGRKANTENIGLEKMKIQTNRGYVQVDTHLRAKKENEEVYNNIFCIGDANGMQMLAHTAAHQALRVIDYIKENRNEEEKEKNKSIIDSQNKWMNKPIIYKNIPSVCYTNPELAFVGLTEKEAKQLYHPDNIGTEITYYKANSKILCENNSIESINVHKNNLYNKGKYNTIDNTSGMVKIIYKNDTKEILGVFIVGNYASIIIHEGVLAINMGLSVYDLAYMVHSHPTVSEVLDTAFKSIAQVRTH</sequence>
<evidence type="ECO:0000256" key="2">
    <source>
        <dbReference type="ARBA" id="ARBA00007532"/>
    </source>
</evidence>
<feature type="domain" description="Pyridine nucleotide-disulphide oxidoreductase dimerisation" evidence="11">
    <location>
        <begin position="544"/>
        <end position="677"/>
    </location>
</feature>
<dbReference type="Pfam" id="PF02852">
    <property type="entry name" value="Pyr_redox_dim"/>
    <property type="match status" value="1"/>
</dbReference>
<dbReference type="InterPro" id="IPR016156">
    <property type="entry name" value="FAD/NAD-linked_Rdtase_dimer_sf"/>
</dbReference>
<accession>A0A1Y1JDI6</accession>
<comment type="similarity">
    <text evidence="2 9">Belongs to the class-I pyridine nucleotide-disulfide oxidoreductase family.</text>
</comment>
<dbReference type="AlphaFoldDB" id="A0A1Y1JDI6"/>
<evidence type="ECO:0000256" key="7">
    <source>
        <dbReference type="ARBA" id="ARBA00023157"/>
    </source>
</evidence>
<evidence type="ECO:0000256" key="3">
    <source>
        <dbReference type="ARBA" id="ARBA00022630"/>
    </source>
</evidence>
<evidence type="ECO:0000256" key="9">
    <source>
        <dbReference type="RuleBase" id="RU003691"/>
    </source>
</evidence>
<dbReference type="PANTHER" id="PTHR22912:SF151">
    <property type="entry name" value="DIHYDROLIPOYL DEHYDROGENASE, MITOCHONDRIAL"/>
    <property type="match status" value="1"/>
</dbReference>
<evidence type="ECO:0000256" key="1">
    <source>
        <dbReference type="ARBA" id="ARBA00001974"/>
    </source>
</evidence>
<keyword evidence="10" id="KW-1133">Transmembrane helix</keyword>
<protein>
    <submittedName>
        <fullName evidence="13">Dihydrolipoamide dehydrogenase</fullName>
    </submittedName>
</protein>
<dbReference type="Gene3D" id="3.30.390.30">
    <property type="match status" value="1"/>
</dbReference>
<evidence type="ECO:0000256" key="8">
    <source>
        <dbReference type="ARBA" id="ARBA00023284"/>
    </source>
</evidence>
<keyword evidence="10" id="KW-0812">Transmembrane</keyword>
<dbReference type="OrthoDB" id="361797at2759"/>
<feature type="transmembrane region" description="Helical" evidence="10">
    <location>
        <begin position="12"/>
        <end position="29"/>
    </location>
</feature>
<keyword evidence="6" id="KW-0520">NAD</keyword>
<dbReference type="GO" id="GO:0045252">
    <property type="term" value="C:oxoglutarate dehydrogenase complex"/>
    <property type="evidence" value="ECO:0007669"/>
    <property type="project" value="TreeGrafter"/>
</dbReference>
<dbReference type="FunFam" id="3.30.390.30:FF:000001">
    <property type="entry name" value="Dihydrolipoyl dehydrogenase"/>
    <property type="match status" value="1"/>
</dbReference>
<keyword evidence="8 9" id="KW-0676">Redox-active center</keyword>
<dbReference type="PRINTS" id="PR00411">
    <property type="entry name" value="PNDRDTASEI"/>
</dbReference>
<dbReference type="PANTHER" id="PTHR22912">
    <property type="entry name" value="DISULFIDE OXIDOREDUCTASE"/>
    <property type="match status" value="1"/>
</dbReference>
<evidence type="ECO:0000313" key="14">
    <source>
        <dbReference type="Proteomes" id="UP000195521"/>
    </source>
</evidence>
<dbReference type="GO" id="GO:0004148">
    <property type="term" value="F:dihydrolipoyl dehydrogenase (NADH) activity"/>
    <property type="evidence" value="ECO:0007669"/>
    <property type="project" value="TreeGrafter"/>
</dbReference>
<comment type="caution">
    <text evidence="13">The sequence shown here is derived from an EMBL/GenBank/DDBJ whole genome shotgun (WGS) entry which is preliminary data.</text>
</comment>
<dbReference type="GO" id="GO:0005739">
    <property type="term" value="C:mitochondrion"/>
    <property type="evidence" value="ECO:0007669"/>
    <property type="project" value="TreeGrafter"/>
</dbReference>
<dbReference type="GO" id="GO:0006103">
    <property type="term" value="P:2-oxoglutarate metabolic process"/>
    <property type="evidence" value="ECO:0007669"/>
    <property type="project" value="TreeGrafter"/>
</dbReference>
<organism evidence="13 14">
    <name type="scientific">Plasmodium gonderi</name>
    <dbReference type="NCBI Taxonomy" id="77519"/>
    <lineage>
        <taxon>Eukaryota</taxon>
        <taxon>Sar</taxon>
        <taxon>Alveolata</taxon>
        <taxon>Apicomplexa</taxon>
        <taxon>Aconoidasida</taxon>
        <taxon>Haemosporida</taxon>
        <taxon>Plasmodiidae</taxon>
        <taxon>Plasmodium</taxon>
        <taxon>Plasmodium (Plasmodium)</taxon>
    </lineage>
</organism>
<dbReference type="RefSeq" id="XP_028542337.1">
    <property type="nucleotide sequence ID" value="XM_028686536.1"/>
</dbReference>
<feature type="domain" description="FAD/NAD(P)-binding" evidence="12">
    <location>
        <begin position="122"/>
        <end position="505"/>
    </location>
</feature>
<gene>
    <name evidence="13" type="ORF">PGO_051580</name>
</gene>
<keyword evidence="3 9" id="KW-0285">Flavoprotein</keyword>
<evidence type="ECO:0000256" key="5">
    <source>
        <dbReference type="ARBA" id="ARBA00023002"/>
    </source>
</evidence>
<evidence type="ECO:0000259" key="12">
    <source>
        <dbReference type="Pfam" id="PF07992"/>
    </source>
</evidence>
<dbReference type="InterPro" id="IPR004099">
    <property type="entry name" value="Pyr_nucl-diS_OxRdtase_dimer"/>
</dbReference>
<dbReference type="Gene3D" id="3.50.50.60">
    <property type="entry name" value="FAD/NAD(P)-binding domain"/>
    <property type="match status" value="2"/>
</dbReference>
<keyword evidence="10" id="KW-0472">Membrane</keyword>
<dbReference type="GO" id="GO:0050660">
    <property type="term" value="F:flavin adenine dinucleotide binding"/>
    <property type="evidence" value="ECO:0007669"/>
    <property type="project" value="TreeGrafter"/>
</dbReference>
<keyword evidence="4 9" id="KW-0274">FAD</keyword>
<evidence type="ECO:0000256" key="10">
    <source>
        <dbReference type="SAM" id="Phobius"/>
    </source>
</evidence>
<dbReference type="InterPro" id="IPR023753">
    <property type="entry name" value="FAD/NAD-binding_dom"/>
</dbReference>
<dbReference type="GeneID" id="39746460"/>
<dbReference type="PRINTS" id="PR00368">
    <property type="entry name" value="FADPNR"/>
</dbReference>
<evidence type="ECO:0000313" key="13">
    <source>
        <dbReference type="EMBL" id="GAW79748.1"/>
    </source>
</evidence>
<dbReference type="Pfam" id="PF07992">
    <property type="entry name" value="Pyr_redox_2"/>
    <property type="match status" value="1"/>
</dbReference>
<dbReference type="InterPro" id="IPR012999">
    <property type="entry name" value="Pyr_OxRdtase_I_AS"/>
</dbReference>
<dbReference type="InterPro" id="IPR036188">
    <property type="entry name" value="FAD/NAD-bd_sf"/>
</dbReference>
<evidence type="ECO:0000259" key="11">
    <source>
        <dbReference type="Pfam" id="PF02852"/>
    </source>
</evidence>
<reference evidence="14" key="1">
    <citation type="submission" date="2017-04" db="EMBL/GenBank/DDBJ databases">
        <title>Plasmodium gonderi genome.</title>
        <authorList>
            <person name="Arisue N."/>
            <person name="Honma H."/>
            <person name="Kawai S."/>
            <person name="Tougan T."/>
            <person name="Tanabe K."/>
            <person name="Horii T."/>
        </authorList>
    </citation>
    <scope>NUCLEOTIDE SEQUENCE [LARGE SCALE GENOMIC DNA]</scope>
    <source>
        <strain evidence="14">ATCC 30045</strain>
    </source>
</reference>
<comment type="cofactor">
    <cofactor evidence="1">
        <name>FAD</name>
        <dbReference type="ChEBI" id="CHEBI:57692"/>
    </cofactor>
</comment>
<dbReference type="PROSITE" id="PS00076">
    <property type="entry name" value="PYRIDINE_REDOX_1"/>
    <property type="match status" value="1"/>
</dbReference>
<name>A0A1Y1JDI6_PLAGO</name>
<dbReference type="Proteomes" id="UP000195521">
    <property type="component" value="Unassembled WGS sequence"/>
</dbReference>
<proteinExistence type="inferred from homology"/>
<keyword evidence="7" id="KW-1015">Disulfide bond</keyword>
<dbReference type="OMA" id="WASMLND"/>
<evidence type="ECO:0000256" key="4">
    <source>
        <dbReference type="ARBA" id="ARBA00022827"/>
    </source>
</evidence>